<evidence type="ECO:0000313" key="1">
    <source>
        <dbReference type="EMBL" id="KAJ4704902.1"/>
    </source>
</evidence>
<dbReference type="Proteomes" id="UP001164539">
    <property type="component" value="Chromosome 12"/>
</dbReference>
<dbReference type="EMBL" id="CM051405">
    <property type="protein sequence ID" value="KAJ4704902.1"/>
    <property type="molecule type" value="Genomic_DNA"/>
</dbReference>
<proteinExistence type="predicted"/>
<organism evidence="1 2">
    <name type="scientific">Melia azedarach</name>
    <name type="common">Chinaberry tree</name>
    <dbReference type="NCBI Taxonomy" id="155640"/>
    <lineage>
        <taxon>Eukaryota</taxon>
        <taxon>Viridiplantae</taxon>
        <taxon>Streptophyta</taxon>
        <taxon>Embryophyta</taxon>
        <taxon>Tracheophyta</taxon>
        <taxon>Spermatophyta</taxon>
        <taxon>Magnoliopsida</taxon>
        <taxon>eudicotyledons</taxon>
        <taxon>Gunneridae</taxon>
        <taxon>Pentapetalae</taxon>
        <taxon>rosids</taxon>
        <taxon>malvids</taxon>
        <taxon>Sapindales</taxon>
        <taxon>Meliaceae</taxon>
        <taxon>Melia</taxon>
    </lineage>
</organism>
<gene>
    <name evidence="1" type="ORF">OWV82_021746</name>
</gene>
<accession>A0ACC1X0M9</accession>
<protein>
    <submittedName>
        <fullName evidence="1">Thaumatin-like protein</fullName>
    </submittedName>
</protein>
<sequence>MTFNFVNLKVISFPFGFIIIVTISFSCSIHAALFEILNNCNYTVWAAANPGGGRELRQGQTWYVNTDPNFKDTGRIWARTNCNFDTNSSGKCDSGDCDGNLYCVTSGSPPVTLAEYSFENMDFFDVSLVDGFNVPMEFKGASSGCTKQIKCTGDVNELCPTELRHPGGCNHPCTVFQNDQFCCRGGNSTPSSCGPTAYSRFFKGFCPSAYSYAYDDATSTFTCPSGSNYTVVFCP</sequence>
<evidence type="ECO:0000313" key="2">
    <source>
        <dbReference type="Proteomes" id="UP001164539"/>
    </source>
</evidence>
<reference evidence="1 2" key="1">
    <citation type="journal article" date="2023" name="Science">
        <title>Complex scaffold remodeling in plant triterpene biosynthesis.</title>
        <authorList>
            <person name="De La Pena R."/>
            <person name="Hodgson H."/>
            <person name="Liu J.C."/>
            <person name="Stephenson M.J."/>
            <person name="Martin A.C."/>
            <person name="Owen C."/>
            <person name="Harkess A."/>
            <person name="Leebens-Mack J."/>
            <person name="Jimenez L.E."/>
            <person name="Osbourn A."/>
            <person name="Sattely E.S."/>
        </authorList>
    </citation>
    <scope>NUCLEOTIDE SEQUENCE [LARGE SCALE GENOMIC DNA]</scope>
    <source>
        <strain evidence="2">cv. JPN11</strain>
        <tissue evidence="1">Leaf</tissue>
    </source>
</reference>
<comment type="caution">
    <text evidence="1">The sequence shown here is derived from an EMBL/GenBank/DDBJ whole genome shotgun (WGS) entry which is preliminary data.</text>
</comment>
<name>A0ACC1X0M9_MELAZ</name>
<keyword evidence="2" id="KW-1185">Reference proteome</keyword>